<feature type="transmembrane region" description="Helical" evidence="1">
    <location>
        <begin position="161"/>
        <end position="184"/>
    </location>
</feature>
<gene>
    <name evidence="3" type="ORF">WIS52_13525</name>
</gene>
<feature type="transmembrane region" description="Helical" evidence="1">
    <location>
        <begin position="96"/>
        <end position="116"/>
    </location>
</feature>
<name>A0ABV1KC96_9PSEU</name>
<feature type="domain" description="Phosphatidic acid phosphatase type 2/haloperoxidase" evidence="2">
    <location>
        <begin position="126"/>
        <end position="206"/>
    </location>
</feature>
<keyword evidence="1" id="KW-0812">Transmembrane</keyword>
<dbReference type="InterPro" id="IPR000326">
    <property type="entry name" value="PAP2/HPO"/>
</dbReference>
<accession>A0ABV1KC96</accession>
<dbReference type="Gene3D" id="1.20.144.10">
    <property type="entry name" value="Phosphatidic acid phosphatase type 2/haloperoxidase"/>
    <property type="match status" value="1"/>
</dbReference>
<feature type="transmembrane region" description="Helical" evidence="1">
    <location>
        <begin position="136"/>
        <end position="154"/>
    </location>
</feature>
<evidence type="ECO:0000313" key="3">
    <source>
        <dbReference type="EMBL" id="MEQ3551488.1"/>
    </source>
</evidence>
<dbReference type="EMBL" id="JBEDNQ010000005">
    <property type="protein sequence ID" value="MEQ3551488.1"/>
    <property type="molecule type" value="Genomic_DNA"/>
</dbReference>
<sequence length="225" mass="22308">MRGDSPPSLLGPLRRPAPVLVAVALTVFGVLAARYAGNAAAGRVDDRADAVVEALPHLPGALLARAITFGTPESVVLWAVTLAGTALLLRRPRAALLAVVAPGLTGVATTVLKPVIGRTIGAFEPGYAYPSGHTGGAVAIGLVAAVLLIGLLRMTRPGPAVAVLAALTLAAGGAVGAGMVRVGAHYATDTVGGFCTAVAIGLGSALLIDRVADRRATRAVPPASS</sequence>
<evidence type="ECO:0000256" key="1">
    <source>
        <dbReference type="SAM" id="Phobius"/>
    </source>
</evidence>
<keyword evidence="1" id="KW-0472">Membrane</keyword>
<dbReference type="SUPFAM" id="SSF48317">
    <property type="entry name" value="Acid phosphatase/Vanadium-dependent haloperoxidase"/>
    <property type="match status" value="1"/>
</dbReference>
<evidence type="ECO:0000259" key="2">
    <source>
        <dbReference type="Pfam" id="PF01569"/>
    </source>
</evidence>
<dbReference type="RefSeq" id="WP_349298566.1">
    <property type="nucleotide sequence ID" value="NZ_JBEDNQ010000005.1"/>
</dbReference>
<dbReference type="Proteomes" id="UP001494902">
    <property type="component" value="Unassembled WGS sequence"/>
</dbReference>
<reference evidence="3 4" key="1">
    <citation type="submission" date="2024-03" db="EMBL/GenBank/DDBJ databases">
        <title>Draft genome sequence of Pseudonocardia nematodicida JCM 31783.</title>
        <authorList>
            <person name="Butdee W."/>
            <person name="Duangmal K."/>
        </authorList>
    </citation>
    <scope>NUCLEOTIDE SEQUENCE [LARGE SCALE GENOMIC DNA]</scope>
    <source>
        <strain evidence="3 4">JCM 31783</strain>
    </source>
</reference>
<keyword evidence="4" id="KW-1185">Reference proteome</keyword>
<organism evidence="3 4">
    <name type="scientific">Pseudonocardia nematodicida</name>
    <dbReference type="NCBI Taxonomy" id="1206997"/>
    <lineage>
        <taxon>Bacteria</taxon>
        <taxon>Bacillati</taxon>
        <taxon>Actinomycetota</taxon>
        <taxon>Actinomycetes</taxon>
        <taxon>Pseudonocardiales</taxon>
        <taxon>Pseudonocardiaceae</taxon>
        <taxon>Pseudonocardia</taxon>
    </lineage>
</organism>
<dbReference type="Pfam" id="PF01569">
    <property type="entry name" value="PAP2"/>
    <property type="match status" value="1"/>
</dbReference>
<proteinExistence type="predicted"/>
<protein>
    <submittedName>
        <fullName evidence="3">Phosphatase PAP2 family protein</fullName>
    </submittedName>
</protein>
<evidence type="ECO:0000313" key="4">
    <source>
        <dbReference type="Proteomes" id="UP001494902"/>
    </source>
</evidence>
<feature type="transmembrane region" description="Helical" evidence="1">
    <location>
        <begin position="190"/>
        <end position="208"/>
    </location>
</feature>
<keyword evidence="1" id="KW-1133">Transmembrane helix</keyword>
<dbReference type="InterPro" id="IPR036938">
    <property type="entry name" value="PAP2/HPO_sf"/>
</dbReference>
<comment type="caution">
    <text evidence="3">The sequence shown here is derived from an EMBL/GenBank/DDBJ whole genome shotgun (WGS) entry which is preliminary data.</text>
</comment>